<evidence type="ECO:0000256" key="1">
    <source>
        <dbReference type="SAM" id="SignalP"/>
    </source>
</evidence>
<keyword evidence="1" id="KW-0732">Signal</keyword>
<comment type="caution">
    <text evidence="2">The sequence shown here is derived from an EMBL/GenBank/DDBJ whole genome shotgun (WGS) entry which is preliminary data.</text>
</comment>
<proteinExistence type="predicted"/>
<feature type="signal peptide" evidence="1">
    <location>
        <begin position="1"/>
        <end position="26"/>
    </location>
</feature>
<dbReference type="AlphaFoldDB" id="A0A498HKQ3"/>
<keyword evidence="3" id="KW-1185">Reference proteome</keyword>
<evidence type="ECO:0000313" key="2">
    <source>
        <dbReference type="EMBL" id="RXH70095.1"/>
    </source>
</evidence>
<evidence type="ECO:0008006" key="4">
    <source>
        <dbReference type="Google" id="ProtNLM"/>
    </source>
</evidence>
<organism evidence="2 3">
    <name type="scientific">Malus domestica</name>
    <name type="common">Apple</name>
    <name type="synonym">Pyrus malus</name>
    <dbReference type="NCBI Taxonomy" id="3750"/>
    <lineage>
        <taxon>Eukaryota</taxon>
        <taxon>Viridiplantae</taxon>
        <taxon>Streptophyta</taxon>
        <taxon>Embryophyta</taxon>
        <taxon>Tracheophyta</taxon>
        <taxon>Spermatophyta</taxon>
        <taxon>Magnoliopsida</taxon>
        <taxon>eudicotyledons</taxon>
        <taxon>Gunneridae</taxon>
        <taxon>Pentapetalae</taxon>
        <taxon>rosids</taxon>
        <taxon>fabids</taxon>
        <taxon>Rosales</taxon>
        <taxon>Rosaceae</taxon>
        <taxon>Amygdaloideae</taxon>
        <taxon>Maleae</taxon>
        <taxon>Malus</taxon>
    </lineage>
</organism>
<gene>
    <name evidence="2" type="ORF">DVH24_007351</name>
</gene>
<reference evidence="2 3" key="1">
    <citation type="submission" date="2018-10" db="EMBL/GenBank/DDBJ databases">
        <title>A high-quality apple genome assembly.</title>
        <authorList>
            <person name="Hu J."/>
        </authorList>
    </citation>
    <scope>NUCLEOTIDE SEQUENCE [LARGE SCALE GENOMIC DNA]</scope>
    <source>
        <strain evidence="3">cv. HFTH1</strain>
        <tissue evidence="2">Young leaf</tissue>
    </source>
</reference>
<evidence type="ECO:0000313" key="3">
    <source>
        <dbReference type="Proteomes" id="UP000290289"/>
    </source>
</evidence>
<name>A0A498HKQ3_MALDO</name>
<feature type="chain" id="PRO_5019799103" description="Secreted protein" evidence="1">
    <location>
        <begin position="27"/>
        <end position="150"/>
    </location>
</feature>
<sequence>MLDMLEITIGALICCLLLYDPMVSNCRCLVCLTESSHLHHPVSNLACLNHRTTIFSNHLHSLSSTFTTAATRHPRIHHLFDEAQTREPQTRIEFSLHPHLLVGKLMMCTAMSLTGDVEKLVILLLFMVFLWAKDLEFLARIHHAGQAIAR</sequence>
<accession>A0A498HKQ3</accession>
<dbReference type="EMBL" id="RDQH01000342">
    <property type="protein sequence ID" value="RXH70095.1"/>
    <property type="molecule type" value="Genomic_DNA"/>
</dbReference>
<dbReference type="Proteomes" id="UP000290289">
    <property type="component" value="Chromosome 16"/>
</dbReference>
<protein>
    <recommendedName>
        <fullName evidence="4">Secreted protein</fullName>
    </recommendedName>
</protein>